<keyword evidence="4 6" id="KW-1133">Transmembrane helix</keyword>
<dbReference type="SUPFAM" id="SSF52833">
    <property type="entry name" value="Thioredoxin-like"/>
    <property type="match status" value="1"/>
</dbReference>
<accession>A0ABU5RQ76</accession>
<dbReference type="Pfam" id="PF02683">
    <property type="entry name" value="DsbD_TM"/>
    <property type="match status" value="1"/>
</dbReference>
<evidence type="ECO:0000313" key="8">
    <source>
        <dbReference type="EMBL" id="MEA5389913.1"/>
    </source>
</evidence>
<keyword evidence="3 6" id="KW-0812">Transmembrane</keyword>
<dbReference type="InterPro" id="IPR013766">
    <property type="entry name" value="Thioredoxin_domain"/>
</dbReference>
<dbReference type="CDD" id="cd03012">
    <property type="entry name" value="TlpA_like_DipZ_like"/>
    <property type="match status" value="1"/>
</dbReference>
<dbReference type="Pfam" id="PF00578">
    <property type="entry name" value="AhpC-TSA"/>
    <property type="match status" value="1"/>
</dbReference>
<keyword evidence="5 6" id="KW-0472">Membrane</keyword>
<sequence length="415" mass="44093">MVLPLLAYLAGLLTILSPCILPVLPFLFTRVGHSFRRSALPLLAGMALTFAATGSLAALGGGWVVQAHRWGRMAALAALGLFGLALLWPALADVLSQPLVQLGAGLSRRSDRAQQRGETVGASALLGVAVGLLWAPCAGPILGLILTGAALRGGSPDTALLLLAYGLGAATSLAVALLAGGRLAVALKFTRGAGLWMRRGLGAAALAAVGVSALGLEQASFAGWTLADTNRLEQALLTRIPAADPGVASAPAISRLPVQGTLPPFPKRATWLNSPPLSRDQLWGKVVLVDIWTYSCINCLRTLPHLRAWASKYKDHGLVVIGVHTPEFAFERDLGNVRAAVRRLGLTYPVVIDNDFAIWKSFRNTYWPSFYFIDGQGRIRHTHFGEGAYDTSERTIQELLREAGQKDVPTGLVRP</sequence>
<evidence type="ECO:0000256" key="5">
    <source>
        <dbReference type="ARBA" id="ARBA00023136"/>
    </source>
</evidence>
<evidence type="ECO:0000256" key="4">
    <source>
        <dbReference type="ARBA" id="ARBA00022989"/>
    </source>
</evidence>
<name>A0ABU5RQ76_9CYAN</name>
<evidence type="ECO:0000259" key="7">
    <source>
        <dbReference type="PROSITE" id="PS51352"/>
    </source>
</evidence>
<feature type="transmembrane region" description="Helical" evidence="6">
    <location>
        <begin position="120"/>
        <end position="146"/>
    </location>
</feature>
<dbReference type="Proteomes" id="UP001304461">
    <property type="component" value="Unassembled WGS sequence"/>
</dbReference>
<evidence type="ECO:0000256" key="3">
    <source>
        <dbReference type="ARBA" id="ARBA00022692"/>
    </source>
</evidence>
<feature type="transmembrane region" description="Helical" evidence="6">
    <location>
        <begin position="6"/>
        <end position="28"/>
    </location>
</feature>
<feature type="transmembrane region" description="Helical" evidence="6">
    <location>
        <begin position="158"/>
        <end position="180"/>
    </location>
</feature>
<keyword evidence="2" id="KW-1003">Cell membrane</keyword>
<evidence type="ECO:0000256" key="6">
    <source>
        <dbReference type="SAM" id="Phobius"/>
    </source>
</evidence>
<keyword evidence="9" id="KW-1185">Reference proteome</keyword>
<feature type="transmembrane region" description="Helical" evidence="6">
    <location>
        <begin position="40"/>
        <end position="64"/>
    </location>
</feature>
<dbReference type="InterPro" id="IPR036249">
    <property type="entry name" value="Thioredoxin-like_sf"/>
</dbReference>
<reference evidence="8 9" key="1">
    <citation type="submission" date="2023-12" db="EMBL/GenBank/DDBJ databases">
        <title>Baltic Sea Cyanobacteria.</title>
        <authorList>
            <person name="Delbaje E."/>
            <person name="Fewer D.P."/>
            <person name="Shishido T.K."/>
        </authorList>
    </citation>
    <scope>NUCLEOTIDE SEQUENCE [LARGE SCALE GENOMIC DNA]</scope>
    <source>
        <strain evidence="8 9">UHCC 0139</strain>
    </source>
</reference>
<dbReference type="PANTHER" id="PTHR46388:SF2">
    <property type="entry name" value="NHL REPEAT-CONTAINING PROTEIN 2"/>
    <property type="match status" value="1"/>
</dbReference>
<dbReference type="PANTHER" id="PTHR46388">
    <property type="entry name" value="NHL REPEAT-CONTAINING PROTEIN 2"/>
    <property type="match status" value="1"/>
</dbReference>
<dbReference type="Gene3D" id="3.40.30.10">
    <property type="entry name" value="Glutaredoxin"/>
    <property type="match status" value="1"/>
</dbReference>
<organism evidence="8 9">
    <name type="scientific">Cyanobium gracile UHCC 0139</name>
    <dbReference type="NCBI Taxonomy" id="3110308"/>
    <lineage>
        <taxon>Bacteria</taxon>
        <taxon>Bacillati</taxon>
        <taxon>Cyanobacteriota</taxon>
        <taxon>Cyanophyceae</taxon>
        <taxon>Synechococcales</taxon>
        <taxon>Prochlorococcaceae</taxon>
        <taxon>Cyanobium</taxon>
    </lineage>
</organism>
<evidence type="ECO:0000256" key="1">
    <source>
        <dbReference type="ARBA" id="ARBA00004651"/>
    </source>
</evidence>
<dbReference type="InterPro" id="IPR000866">
    <property type="entry name" value="AhpC/TSA"/>
</dbReference>
<dbReference type="RefSeq" id="WP_323304039.1">
    <property type="nucleotide sequence ID" value="NZ_JAYGHX010000001.1"/>
</dbReference>
<dbReference type="PROSITE" id="PS51352">
    <property type="entry name" value="THIOREDOXIN_2"/>
    <property type="match status" value="1"/>
</dbReference>
<comment type="subcellular location">
    <subcellularLocation>
        <location evidence="1">Cell membrane</location>
        <topology evidence="1">Multi-pass membrane protein</topology>
    </subcellularLocation>
</comment>
<comment type="caution">
    <text evidence="8">The sequence shown here is derived from an EMBL/GenBank/DDBJ whole genome shotgun (WGS) entry which is preliminary data.</text>
</comment>
<gene>
    <name evidence="8" type="ORF">VB738_01440</name>
</gene>
<dbReference type="EMBL" id="JAYGHX010000001">
    <property type="protein sequence ID" value="MEA5389913.1"/>
    <property type="molecule type" value="Genomic_DNA"/>
</dbReference>
<evidence type="ECO:0000313" key="9">
    <source>
        <dbReference type="Proteomes" id="UP001304461"/>
    </source>
</evidence>
<evidence type="ECO:0000256" key="2">
    <source>
        <dbReference type="ARBA" id="ARBA00022475"/>
    </source>
</evidence>
<feature type="domain" description="Thioredoxin" evidence="7">
    <location>
        <begin position="256"/>
        <end position="401"/>
    </location>
</feature>
<protein>
    <submittedName>
        <fullName evidence="8">Cytochrome c biogenesis protein DipZ</fullName>
    </submittedName>
</protein>
<dbReference type="InterPro" id="IPR003834">
    <property type="entry name" value="Cyt_c_assmbl_TM_dom"/>
</dbReference>
<proteinExistence type="predicted"/>
<feature type="transmembrane region" description="Helical" evidence="6">
    <location>
        <begin position="76"/>
        <end position="100"/>
    </location>
</feature>